<protein>
    <submittedName>
        <fullName evidence="1">Uncharacterized protein</fullName>
    </submittedName>
</protein>
<dbReference type="EMBL" id="MZ326856">
    <property type="protein sequence ID" value="QYW01852.1"/>
    <property type="molecule type" value="Genomic_DNA"/>
</dbReference>
<proteinExistence type="predicted"/>
<evidence type="ECO:0000313" key="2">
    <source>
        <dbReference type="Proteomes" id="UP000827185"/>
    </source>
</evidence>
<gene>
    <name evidence="1" type="ORF">CPT_Paxi_086</name>
</gene>
<sequence>MNMRTCGDPYGGLNPLVDRVLGPKAYDIVRFVAVNMNLIAKAAAEPYARLTATGKISGPVTNLLFPASVPLDALVDSTVWLIDPLTGARYNAESSYFTTAYTVNGVSISLSETAPVALQTADVLWFMTVGVIYVPAP</sequence>
<reference evidence="1" key="1">
    <citation type="submission" date="2021-06" db="EMBL/GenBank/DDBJ databases">
        <title>Complete genome sequence of Stenotrophomonas maltophilia phage Paxi.</title>
        <authorList>
            <person name="Jeon E."/>
            <person name="Hudson A."/>
            <person name="Talcott A."/>
            <person name="Clark J."/>
            <person name="Liu M."/>
            <person name="Burrowes B."/>
        </authorList>
    </citation>
    <scope>NUCLEOTIDE SEQUENCE</scope>
</reference>
<keyword evidence="2" id="KW-1185">Reference proteome</keyword>
<name>A0AAE7WLU4_9CAUD</name>
<accession>A0AAE7WLU4</accession>
<evidence type="ECO:0000313" key="1">
    <source>
        <dbReference type="EMBL" id="QYW01852.1"/>
    </source>
</evidence>
<dbReference type="Proteomes" id="UP000827185">
    <property type="component" value="Segment"/>
</dbReference>
<organism evidence="1 2">
    <name type="scientific">Stenotrophomonas phage Paxi</name>
    <dbReference type="NCBI Taxonomy" id="2859653"/>
    <lineage>
        <taxon>Viruses</taxon>
        <taxon>Duplodnaviria</taxon>
        <taxon>Heunggongvirae</taxon>
        <taxon>Uroviricota</taxon>
        <taxon>Caudoviricetes</taxon>
        <taxon>Schitoviridae</taxon>
        <taxon>Pokkenvirus</taxon>
        <taxon>Pokkenvirus paxi</taxon>
    </lineage>
</organism>